<protein>
    <submittedName>
        <fullName evidence="1">Uncharacterized protein</fullName>
    </submittedName>
</protein>
<gene>
    <name evidence="1" type="ORF">IMSAGC001_02006</name>
</gene>
<dbReference type="AlphaFoldDB" id="A0A7J0A2S8"/>
<accession>A0A7J0A2S8</accession>
<reference evidence="1 2" key="1">
    <citation type="journal article" date="2020" name="Microbiome">
        <title>Single-cell genomics of uncultured bacteria reveals dietary fiber responders in the mouse gut microbiota.</title>
        <authorList>
            <person name="Chijiiwa R."/>
            <person name="Hosokawa M."/>
            <person name="Kogawa M."/>
            <person name="Nishikawa Y."/>
            <person name="Ide K."/>
            <person name="Sakanashi C."/>
            <person name="Takahashi K."/>
            <person name="Takeyama H."/>
        </authorList>
    </citation>
    <scope>NUCLEOTIDE SEQUENCE [LARGE SCALE GENOMIC DNA]</scope>
    <source>
        <strain evidence="1">IMSAGC_001</strain>
    </source>
</reference>
<evidence type="ECO:0000313" key="1">
    <source>
        <dbReference type="EMBL" id="GFH86597.1"/>
    </source>
</evidence>
<proteinExistence type="predicted"/>
<organism evidence="1 2">
    <name type="scientific">Bacteroides acidifaciens</name>
    <dbReference type="NCBI Taxonomy" id="85831"/>
    <lineage>
        <taxon>Bacteria</taxon>
        <taxon>Pseudomonadati</taxon>
        <taxon>Bacteroidota</taxon>
        <taxon>Bacteroidia</taxon>
        <taxon>Bacteroidales</taxon>
        <taxon>Bacteroidaceae</taxon>
        <taxon>Bacteroides</taxon>
    </lineage>
</organism>
<evidence type="ECO:0000313" key="2">
    <source>
        <dbReference type="Proteomes" id="UP000491181"/>
    </source>
</evidence>
<dbReference type="Proteomes" id="UP000491181">
    <property type="component" value="Unassembled WGS sequence"/>
</dbReference>
<sequence>MAVKDVNFETLSYIIHENKAQKKSESFRSTFKESP</sequence>
<dbReference type="EMBL" id="BLLS01000048">
    <property type="protein sequence ID" value="GFH86597.1"/>
    <property type="molecule type" value="Genomic_DNA"/>
</dbReference>
<name>A0A7J0A2S8_9BACE</name>
<comment type="caution">
    <text evidence="1">The sequence shown here is derived from an EMBL/GenBank/DDBJ whole genome shotgun (WGS) entry which is preliminary data.</text>
</comment>